<protein>
    <submittedName>
        <fullName evidence="1">Uncharacterized protein</fullName>
    </submittedName>
</protein>
<sequence length="126" mass="14114">MTEAIFRGISGRLHRFSVHRPHEQFAVAPAVYCFARPGPGGRGWTPLFLSRTGNLAKRLASHEQWPEAQLLGATHILIHQHDERDAREYVEADLAEALRPSMNGPFFDAELTETAEEGVVRLVWAA</sequence>
<evidence type="ECO:0000313" key="2">
    <source>
        <dbReference type="Proteomes" id="UP000092498"/>
    </source>
</evidence>
<dbReference type="RefSeq" id="WP_066768345.1">
    <property type="nucleotide sequence ID" value="NZ_CP013244.1"/>
</dbReference>
<dbReference type="KEGG" id="cbot:ATE48_04875"/>
<dbReference type="OrthoDB" id="8479188at2"/>
<dbReference type="InParanoid" id="A0A1B1AFE7"/>
<dbReference type="AlphaFoldDB" id="A0A1B1AFE7"/>
<name>A0A1B1AFE7_9PROT</name>
<gene>
    <name evidence="1" type="ORF">ATE48_04875</name>
</gene>
<dbReference type="EMBL" id="CP013244">
    <property type="protein sequence ID" value="ANP45289.1"/>
    <property type="molecule type" value="Genomic_DNA"/>
</dbReference>
<keyword evidence="2" id="KW-1185">Reference proteome</keyword>
<dbReference type="Proteomes" id="UP000092498">
    <property type="component" value="Chromosome"/>
</dbReference>
<organism evidence="1 2">
    <name type="scientific">Candidatus Viadribacter manganicus</name>
    <dbReference type="NCBI Taxonomy" id="1759059"/>
    <lineage>
        <taxon>Bacteria</taxon>
        <taxon>Pseudomonadati</taxon>
        <taxon>Pseudomonadota</taxon>
        <taxon>Alphaproteobacteria</taxon>
        <taxon>Hyphomonadales</taxon>
        <taxon>Hyphomonadaceae</taxon>
        <taxon>Candidatus Viadribacter</taxon>
    </lineage>
</organism>
<dbReference type="STRING" id="1759059.ATE48_04875"/>
<accession>A0A1B1AFE7</accession>
<proteinExistence type="predicted"/>
<reference evidence="1 2" key="1">
    <citation type="submission" date="2015-11" db="EMBL/GenBank/DDBJ databases">
        <title>Whole-Genome Sequence of Candidatus Oderbacter manganicum from the National Park Lower Oder Valley, Germany.</title>
        <authorList>
            <person name="Braun B."/>
            <person name="Liere K."/>
            <person name="Szewzyk U."/>
        </authorList>
    </citation>
    <scope>NUCLEOTIDE SEQUENCE [LARGE SCALE GENOMIC DNA]</scope>
    <source>
        <strain evidence="1 2">OTSz_A_272</strain>
    </source>
</reference>
<evidence type="ECO:0000313" key="1">
    <source>
        <dbReference type="EMBL" id="ANP45289.1"/>
    </source>
</evidence>